<dbReference type="InterPro" id="IPR037135">
    <property type="entry name" value="DUF1653-like_dom_sf"/>
</dbReference>
<sequence length="76" mass="8812">MVTAQSVKAGIYQHFKGGLYEVLECVVNSESLESMVLYRPVGSPTLWVRPYAMFFEEVERDGKRVPRFRFVSEHVQ</sequence>
<organism evidence="2">
    <name type="scientific">bioreactor metagenome</name>
    <dbReference type="NCBI Taxonomy" id="1076179"/>
    <lineage>
        <taxon>unclassified sequences</taxon>
        <taxon>metagenomes</taxon>
        <taxon>ecological metagenomes</taxon>
    </lineage>
</organism>
<accession>A0A645AK73</accession>
<proteinExistence type="predicted"/>
<comment type="caution">
    <text evidence="2">The sequence shown here is derived from an EMBL/GenBank/DDBJ whole genome shotgun (WGS) entry which is preliminary data.</text>
</comment>
<dbReference type="InterPro" id="IPR023387">
    <property type="entry name" value="DUF1653-like_dom"/>
</dbReference>
<reference evidence="2" key="1">
    <citation type="submission" date="2019-08" db="EMBL/GenBank/DDBJ databases">
        <authorList>
            <person name="Kucharzyk K."/>
            <person name="Murdoch R.W."/>
            <person name="Higgins S."/>
            <person name="Loffler F."/>
        </authorList>
    </citation>
    <scope>NUCLEOTIDE SEQUENCE</scope>
</reference>
<name>A0A645AK73_9ZZZZ</name>
<dbReference type="EMBL" id="VSSQ01013981">
    <property type="protein sequence ID" value="MPM52691.1"/>
    <property type="molecule type" value="Genomic_DNA"/>
</dbReference>
<evidence type="ECO:0000259" key="1">
    <source>
        <dbReference type="Pfam" id="PF07866"/>
    </source>
</evidence>
<protein>
    <recommendedName>
        <fullName evidence="1">DUF1653 domain-containing protein</fullName>
    </recommendedName>
</protein>
<dbReference type="AlphaFoldDB" id="A0A645AK73"/>
<dbReference type="Pfam" id="PF07866">
    <property type="entry name" value="DUF1653"/>
    <property type="match status" value="1"/>
</dbReference>
<feature type="domain" description="DUF1653" evidence="1">
    <location>
        <begin position="10"/>
        <end position="69"/>
    </location>
</feature>
<evidence type="ECO:0000313" key="2">
    <source>
        <dbReference type="EMBL" id="MPM52691.1"/>
    </source>
</evidence>
<dbReference type="Gene3D" id="2.30.30.320">
    <property type="entry name" value="DUF1653-like domain"/>
    <property type="match status" value="1"/>
</dbReference>
<gene>
    <name evidence="2" type="ORF">SDC9_99452</name>
</gene>